<dbReference type="PANTHER" id="PTHR10515">
    <property type="entry name" value="THYMIDINE PHOSPHORYLASE"/>
    <property type="match status" value="1"/>
</dbReference>
<dbReference type="EC" id="2.4.2.2" evidence="5"/>
<evidence type="ECO:0000256" key="7">
    <source>
        <dbReference type="ARBA" id="ARBA00022676"/>
    </source>
</evidence>
<comment type="subunit">
    <text evidence="4">Homodimer.</text>
</comment>
<dbReference type="PIRSF" id="PIRSF000478">
    <property type="entry name" value="TP_PyNP"/>
    <property type="match status" value="1"/>
</dbReference>
<dbReference type="NCBIfam" id="NF004747">
    <property type="entry name" value="PRK06078.1"/>
    <property type="match status" value="1"/>
</dbReference>
<sequence length="435" mass="46830">MRMYDIINKKKHGIVLTQEEMAFWVQGFAEGNISDYQAAALLMAIYFQGLSIDETSSLTSSMIDSGETIDLSRVPGIKGDKHSTGGVGDKTTLVLAPLLASMGITVAKMSGRGLGHTGGTLDKLESIPGFQVDLSPEEFMKQVENIGVAIVGQTRNLVPADKKIYALRDVTATVDSVPLIAASVMSKKLAAGADIIVLDVKFGSGAFMKTRPEAENLARMMVDIGKKKGKKMAAILTGMETPLGYAVGNALEVKEAIHVLQGEGPQDLRELSVYLTGITLWLAGKVSDAAKGRVQAEKHLDDGSALEKFRELIAAQHGNPQVIYDESLFPEGKFRYSLLADQDGYLGSMDTEGIGLAAMKLGAGRSKKEDLIDPAAGIIFYKKTGDRIRKGETIAMLHGNNEEQIDEGRDFLKKSLTLQQEAKAIPSLIDDLVII</sequence>
<comment type="catalytic activity">
    <reaction evidence="10">
        <text>thymidine + phosphate = 2-deoxy-alpha-D-ribose 1-phosphate + thymine</text>
        <dbReference type="Rhea" id="RHEA:16037"/>
        <dbReference type="ChEBI" id="CHEBI:17748"/>
        <dbReference type="ChEBI" id="CHEBI:17821"/>
        <dbReference type="ChEBI" id="CHEBI:43474"/>
        <dbReference type="ChEBI" id="CHEBI:57259"/>
        <dbReference type="EC" id="2.4.2.2"/>
    </reaction>
</comment>
<comment type="catalytic activity">
    <reaction evidence="9">
        <text>uridine + phosphate = alpha-D-ribose 1-phosphate + uracil</text>
        <dbReference type="Rhea" id="RHEA:24388"/>
        <dbReference type="ChEBI" id="CHEBI:16704"/>
        <dbReference type="ChEBI" id="CHEBI:17568"/>
        <dbReference type="ChEBI" id="CHEBI:43474"/>
        <dbReference type="ChEBI" id="CHEBI:57720"/>
        <dbReference type="EC" id="2.4.2.2"/>
    </reaction>
</comment>
<dbReference type="InterPro" id="IPR000312">
    <property type="entry name" value="Glycosyl_Trfase_fam3"/>
</dbReference>
<evidence type="ECO:0000256" key="5">
    <source>
        <dbReference type="ARBA" id="ARBA00011889"/>
    </source>
</evidence>
<dbReference type="Pfam" id="PF02885">
    <property type="entry name" value="Glycos_trans_3N"/>
    <property type="match status" value="1"/>
</dbReference>
<evidence type="ECO:0000256" key="2">
    <source>
        <dbReference type="ARBA" id="ARBA00003877"/>
    </source>
</evidence>
<evidence type="ECO:0000256" key="6">
    <source>
        <dbReference type="ARBA" id="ARBA00014680"/>
    </source>
</evidence>
<evidence type="ECO:0000259" key="11">
    <source>
        <dbReference type="SMART" id="SM00941"/>
    </source>
</evidence>
<dbReference type="PROSITE" id="PS00647">
    <property type="entry name" value="THYMID_PHOSPHORYLASE"/>
    <property type="match status" value="1"/>
</dbReference>
<keyword evidence="13" id="KW-1185">Reference proteome</keyword>
<evidence type="ECO:0000256" key="4">
    <source>
        <dbReference type="ARBA" id="ARBA00011738"/>
    </source>
</evidence>
<gene>
    <name evidence="12" type="ORF">NVS47_09910</name>
</gene>
<comment type="function">
    <text evidence="2">Catalyzes phosphorolysis of the pyrimidine nucleosides uridine, thymidine and 2'-deoxyuridine with the formation of the corresponding pyrimidine base and ribose-1-phosphate.</text>
</comment>
<dbReference type="NCBIfam" id="TIGR02644">
    <property type="entry name" value="Y_phosphoryl"/>
    <property type="match status" value="1"/>
</dbReference>
<evidence type="ECO:0000313" key="13">
    <source>
        <dbReference type="Proteomes" id="UP001524944"/>
    </source>
</evidence>
<proteinExistence type="inferred from homology"/>
<dbReference type="Pfam" id="PF00591">
    <property type="entry name" value="Glycos_transf_3"/>
    <property type="match status" value="1"/>
</dbReference>
<dbReference type="InterPro" id="IPR036320">
    <property type="entry name" value="Glycosyl_Trfase_fam3_N_dom_sf"/>
</dbReference>
<dbReference type="InterPro" id="IPR017459">
    <property type="entry name" value="Glycosyl_Trfase_fam3_N_dom"/>
</dbReference>
<evidence type="ECO:0000256" key="9">
    <source>
        <dbReference type="ARBA" id="ARBA00048453"/>
    </source>
</evidence>
<feature type="domain" description="Pyrimidine nucleoside phosphorylase C-terminal" evidence="11">
    <location>
        <begin position="345"/>
        <end position="419"/>
    </location>
</feature>
<dbReference type="SUPFAM" id="SSF54680">
    <property type="entry name" value="Pyrimidine nucleoside phosphorylase C-terminal domain"/>
    <property type="match status" value="1"/>
</dbReference>
<evidence type="ECO:0000256" key="8">
    <source>
        <dbReference type="ARBA" id="ARBA00022679"/>
    </source>
</evidence>
<dbReference type="GO" id="GO:0016154">
    <property type="term" value="F:pyrimidine-nucleoside phosphorylase activity"/>
    <property type="evidence" value="ECO:0007669"/>
    <property type="project" value="UniProtKB-EC"/>
</dbReference>
<dbReference type="InterPro" id="IPR013102">
    <property type="entry name" value="PYNP_C"/>
</dbReference>
<comment type="catalytic activity">
    <reaction evidence="1">
        <text>2'-deoxyuridine + phosphate = 2-deoxy-alpha-D-ribose 1-phosphate + uracil</text>
        <dbReference type="Rhea" id="RHEA:22824"/>
        <dbReference type="ChEBI" id="CHEBI:16450"/>
        <dbReference type="ChEBI" id="CHEBI:17568"/>
        <dbReference type="ChEBI" id="CHEBI:43474"/>
        <dbReference type="ChEBI" id="CHEBI:57259"/>
        <dbReference type="EC" id="2.4.2.2"/>
    </reaction>
</comment>
<name>A0ABT1Y4M0_9FIRM</name>
<dbReference type="RefSeq" id="WP_089611098.1">
    <property type="nucleotide sequence ID" value="NZ_CP022121.1"/>
</dbReference>
<dbReference type="PANTHER" id="PTHR10515:SF0">
    <property type="entry name" value="THYMIDINE PHOSPHORYLASE"/>
    <property type="match status" value="1"/>
</dbReference>
<dbReference type="Proteomes" id="UP001524944">
    <property type="component" value="Unassembled WGS sequence"/>
</dbReference>
<organism evidence="12 13">
    <name type="scientific">Dehalobacterium formicoaceticum</name>
    <dbReference type="NCBI Taxonomy" id="51515"/>
    <lineage>
        <taxon>Bacteria</taxon>
        <taxon>Bacillati</taxon>
        <taxon>Bacillota</taxon>
        <taxon>Clostridia</taxon>
        <taxon>Eubacteriales</taxon>
        <taxon>Peptococcaceae</taxon>
        <taxon>Dehalobacterium</taxon>
    </lineage>
</organism>
<dbReference type="Gene3D" id="3.90.1170.30">
    <property type="entry name" value="Pyrimidine nucleoside phosphorylase-like, C-terminal domain"/>
    <property type="match status" value="1"/>
</dbReference>
<keyword evidence="7 12" id="KW-0328">Glycosyltransferase</keyword>
<comment type="similarity">
    <text evidence="3">Belongs to the thymidine/pyrimidine-nucleoside phosphorylase family.</text>
</comment>
<dbReference type="Pfam" id="PF07831">
    <property type="entry name" value="PYNP_C"/>
    <property type="match status" value="1"/>
</dbReference>
<dbReference type="InterPro" id="IPR035902">
    <property type="entry name" value="Nuc_phospho_transferase"/>
</dbReference>
<dbReference type="EMBL" id="JANPWE010000004">
    <property type="protein sequence ID" value="MCR6545820.1"/>
    <property type="molecule type" value="Genomic_DNA"/>
</dbReference>
<evidence type="ECO:0000313" key="12">
    <source>
        <dbReference type="EMBL" id="MCR6545820.1"/>
    </source>
</evidence>
<accession>A0ABT1Y4M0</accession>
<dbReference type="Gene3D" id="1.20.970.10">
    <property type="entry name" value="Transferase, Pyrimidine Nucleoside Phosphorylase, Chain C"/>
    <property type="match status" value="1"/>
</dbReference>
<dbReference type="SMART" id="SM00941">
    <property type="entry name" value="PYNP_C"/>
    <property type="match status" value="1"/>
</dbReference>
<keyword evidence="8 12" id="KW-0808">Transferase</keyword>
<dbReference type="SUPFAM" id="SSF52418">
    <property type="entry name" value="Nucleoside phosphorylase/phosphoribosyltransferase catalytic domain"/>
    <property type="match status" value="1"/>
</dbReference>
<dbReference type="NCBIfam" id="NF004490">
    <property type="entry name" value="PRK05820.1"/>
    <property type="match status" value="1"/>
</dbReference>
<dbReference type="InterPro" id="IPR000053">
    <property type="entry name" value="Thymidine/pyrmidine_PPase"/>
</dbReference>
<protein>
    <recommendedName>
        <fullName evidence="6">Pyrimidine-nucleoside phosphorylase</fullName>
        <ecNumber evidence="5">2.4.2.2</ecNumber>
    </recommendedName>
</protein>
<dbReference type="InterPro" id="IPR017872">
    <property type="entry name" value="Pyrmidine_PPase_CS"/>
</dbReference>
<reference evidence="12 13" key="1">
    <citation type="submission" date="2022-08" db="EMBL/GenBank/DDBJ databases">
        <title>Proteogenomics of the novel Dehalobacterium formicoaceticum strain EZ94 highlights a key role of methyltransferases during anaerobic dichloromethane degradation.</title>
        <authorList>
            <person name="Wasmund K."/>
        </authorList>
    </citation>
    <scope>NUCLEOTIDE SEQUENCE [LARGE SCALE GENOMIC DNA]</scope>
    <source>
        <strain evidence="12 13">EZ94</strain>
    </source>
</reference>
<dbReference type="SUPFAM" id="SSF47648">
    <property type="entry name" value="Nucleoside phosphorylase/phosphoribosyltransferase N-terminal domain"/>
    <property type="match status" value="1"/>
</dbReference>
<evidence type="ECO:0000256" key="1">
    <source>
        <dbReference type="ARBA" id="ARBA00001066"/>
    </source>
</evidence>
<evidence type="ECO:0000256" key="10">
    <source>
        <dbReference type="ARBA" id="ARBA00048525"/>
    </source>
</evidence>
<dbReference type="Gene3D" id="3.40.1030.10">
    <property type="entry name" value="Nucleoside phosphorylase/phosphoribosyltransferase catalytic domain"/>
    <property type="match status" value="1"/>
</dbReference>
<comment type="caution">
    <text evidence="12">The sequence shown here is derived from an EMBL/GenBank/DDBJ whole genome shotgun (WGS) entry which is preliminary data.</text>
</comment>
<dbReference type="InterPro" id="IPR036566">
    <property type="entry name" value="PYNP-like_C_sf"/>
</dbReference>
<dbReference type="InterPro" id="IPR018090">
    <property type="entry name" value="Pyrmidine_PPas_bac/euk"/>
</dbReference>
<evidence type="ECO:0000256" key="3">
    <source>
        <dbReference type="ARBA" id="ARBA00006915"/>
    </source>
</evidence>